<dbReference type="GO" id="GO:0046872">
    <property type="term" value="F:metal ion binding"/>
    <property type="evidence" value="ECO:0007669"/>
    <property type="project" value="InterPro"/>
</dbReference>
<keyword evidence="5" id="KW-1185">Reference proteome</keyword>
<sequence length="450" mass="48974">MMRSLLKVSATLSLVGCLFASMAASAGPKIEFWTLDSGLRVYYVGIDDLPMLDINVTFDAGSARDGDKYGLANLTLSMLDEGAAGKDADELSEAFESVGANFYASASKDMANIGLRTITLKKPFDSAVNDWLSVIKSPEFPEANLERLKKQLMVSFEGAKQRPSSIAGKAFNENLYGDHPYANPGSGTEESIVTISTDDLKAFYKQYVVEENAMVSIVGNVSRAEAEALAKRVADVLIAGKKPEPIPEVKPLTESKTVFIPFPSSQATVIMGQTGYKRGDPDYFKLYLANHPFGGSGFTSRLMKEVRVKRGLSYGVSSYFSPSRELGPFVMSLQTKIAQVDEAKKVMTDMLATYLKEGPTKEEIEGSKLNISGGFPMNIAGNSNIGNYVDVIGFFGLPLDYLERFTDEIDSITQEQAKEAMQRRVNPDAMLTIVVGGESKEDEKKDGASK</sequence>
<feature type="domain" description="Peptidase M16 N-terminal" evidence="2">
    <location>
        <begin position="54"/>
        <end position="187"/>
    </location>
</feature>
<dbReference type="InterPro" id="IPR011765">
    <property type="entry name" value="Pept_M16_N"/>
</dbReference>
<dbReference type="Gene3D" id="3.30.830.10">
    <property type="entry name" value="Metalloenzyme, LuxS/M16 peptidase-like"/>
    <property type="match status" value="2"/>
</dbReference>
<reference evidence="4 5" key="1">
    <citation type="submission" date="2018-05" db="EMBL/GenBank/DDBJ databases">
        <title>Leucothrix arctica sp. nov., isolated from Arctic seawater.</title>
        <authorList>
            <person name="Choi A."/>
            <person name="Baek K."/>
        </authorList>
    </citation>
    <scope>NUCLEOTIDE SEQUENCE [LARGE SCALE GENOMIC DNA]</scope>
    <source>
        <strain evidence="4 5">IMCC9719</strain>
    </source>
</reference>
<dbReference type="EMBL" id="QGKL01000039">
    <property type="protein sequence ID" value="PWQ94779.1"/>
    <property type="molecule type" value="Genomic_DNA"/>
</dbReference>
<comment type="caution">
    <text evidence="4">The sequence shown here is derived from an EMBL/GenBank/DDBJ whole genome shotgun (WGS) entry which is preliminary data.</text>
</comment>
<gene>
    <name evidence="4" type="ORF">DKT75_15975</name>
</gene>
<evidence type="ECO:0000259" key="3">
    <source>
        <dbReference type="Pfam" id="PF05193"/>
    </source>
</evidence>
<dbReference type="SUPFAM" id="SSF63411">
    <property type="entry name" value="LuxS/MPP-like metallohydrolase"/>
    <property type="match status" value="2"/>
</dbReference>
<feature type="signal peptide" evidence="1">
    <location>
        <begin position="1"/>
        <end position="26"/>
    </location>
</feature>
<evidence type="ECO:0000313" key="5">
    <source>
        <dbReference type="Proteomes" id="UP000245506"/>
    </source>
</evidence>
<dbReference type="PANTHER" id="PTHR11851">
    <property type="entry name" value="METALLOPROTEASE"/>
    <property type="match status" value="1"/>
</dbReference>
<feature type="domain" description="Peptidase M16 C-terminal" evidence="3">
    <location>
        <begin position="195"/>
        <end position="368"/>
    </location>
</feature>
<accession>A0A317C8W0</accession>
<dbReference type="InterPro" id="IPR050361">
    <property type="entry name" value="MPP/UQCRC_Complex"/>
</dbReference>
<dbReference type="OrthoDB" id="9811314at2"/>
<organism evidence="4 5">
    <name type="scientific">Leucothrix arctica</name>
    <dbReference type="NCBI Taxonomy" id="1481894"/>
    <lineage>
        <taxon>Bacteria</taxon>
        <taxon>Pseudomonadati</taxon>
        <taxon>Pseudomonadota</taxon>
        <taxon>Gammaproteobacteria</taxon>
        <taxon>Thiotrichales</taxon>
        <taxon>Thiotrichaceae</taxon>
        <taxon>Leucothrix</taxon>
    </lineage>
</organism>
<dbReference type="Pfam" id="PF05193">
    <property type="entry name" value="Peptidase_M16_C"/>
    <property type="match status" value="1"/>
</dbReference>
<evidence type="ECO:0000256" key="1">
    <source>
        <dbReference type="SAM" id="SignalP"/>
    </source>
</evidence>
<evidence type="ECO:0000259" key="2">
    <source>
        <dbReference type="Pfam" id="PF00675"/>
    </source>
</evidence>
<keyword evidence="1" id="KW-0732">Signal</keyword>
<protein>
    <submittedName>
        <fullName evidence="4">Peptidase M16</fullName>
    </submittedName>
</protein>
<dbReference type="Pfam" id="PF00675">
    <property type="entry name" value="Peptidase_M16"/>
    <property type="match status" value="1"/>
</dbReference>
<dbReference type="InterPro" id="IPR011249">
    <property type="entry name" value="Metalloenz_LuxS/M16"/>
</dbReference>
<proteinExistence type="predicted"/>
<feature type="chain" id="PRO_5016288627" evidence="1">
    <location>
        <begin position="27"/>
        <end position="450"/>
    </location>
</feature>
<dbReference type="PANTHER" id="PTHR11851:SF224">
    <property type="entry name" value="PROCESSING PROTEASE"/>
    <property type="match status" value="1"/>
</dbReference>
<name>A0A317C8W0_9GAMM</name>
<evidence type="ECO:0000313" key="4">
    <source>
        <dbReference type="EMBL" id="PWQ94779.1"/>
    </source>
</evidence>
<dbReference type="Proteomes" id="UP000245506">
    <property type="component" value="Unassembled WGS sequence"/>
</dbReference>
<dbReference type="InterPro" id="IPR007863">
    <property type="entry name" value="Peptidase_M16_C"/>
</dbReference>
<dbReference type="AlphaFoldDB" id="A0A317C8W0"/>